<comment type="caution">
    <text evidence="2">The sequence shown here is derived from an EMBL/GenBank/DDBJ whole genome shotgun (WGS) entry which is preliminary data.</text>
</comment>
<reference evidence="2 3" key="1">
    <citation type="journal article" date="2014" name="BMC Genomics">
        <title>Comparison of environmental and isolate Sulfobacillus genomes reveals diverse carbon, sulfur, nitrogen, and hydrogen metabolisms.</title>
        <authorList>
            <person name="Justice N.B."/>
            <person name="Norman A."/>
            <person name="Brown C.T."/>
            <person name="Singh A."/>
            <person name="Thomas B.C."/>
            <person name="Banfield J.F."/>
        </authorList>
    </citation>
    <scope>NUCLEOTIDE SEQUENCE [LARGE SCALE GENOMIC DNA]</scope>
    <source>
        <strain evidence="2">AMDSBA4</strain>
    </source>
</reference>
<dbReference type="InterPro" id="IPR017870">
    <property type="entry name" value="FeS_cluster_insertion_CS"/>
</dbReference>
<dbReference type="InterPro" id="IPR035903">
    <property type="entry name" value="HesB-like_dom_sf"/>
</dbReference>
<sequence length="118" mass="12475">MVTLTDSAADKVKEFMVSKDREDLALRIYISKGGCSGFSYGMALDAPQADDNQYDFGGIKVVIDPQSAPYLEGIEVDYVNSLMGGGFSINNPNAVSSCGCGNSFRTKDEAGSANACSH</sequence>
<dbReference type="PROSITE" id="PS01152">
    <property type="entry name" value="HESB"/>
    <property type="match status" value="1"/>
</dbReference>
<dbReference type="SUPFAM" id="SSF89360">
    <property type="entry name" value="HesB-like domain"/>
    <property type="match status" value="1"/>
</dbReference>
<protein>
    <submittedName>
        <fullName evidence="2">Iron-sulfur cluster assembly accessory protein</fullName>
    </submittedName>
</protein>
<evidence type="ECO:0000313" key="3">
    <source>
        <dbReference type="Proteomes" id="UP000242972"/>
    </source>
</evidence>
<evidence type="ECO:0000259" key="1">
    <source>
        <dbReference type="Pfam" id="PF01521"/>
    </source>
</evidence>
<dbReference type="Proteomes" id="UP000242972">
    <property type="component" value="Unassembled WGS sequence"/>
</dbReference>
<dbReference type="GO" id="GO:0051539">
    <property type="term" value="F:4 iron, 4 sulfur cluster binding"/>
    <property type="evidence" value="ECO:0007669"/>
    <property type="project" value="TreeGrafter"/>
</dbReference>
<dbReference type="AlphaFoldDB" id="A0A2T2XEF4"/>
<feature type="domain" description="Core" evidence="1">
    <location>
        <begin position="2"/>
        <end position="102"/>
    </location>
</feature>
<gene>
    <name evidence="2" type="ORF">C7B46_12290</name>
</gene>
<dbReference type="InterPro" id="IPR016092">
    <property type="entry name" value="ATAP"/>
</dbReference>
<dbReference type="EMBL" id="PXYW01000030">
    <property type="protein sequence ID" value="PSR32858.1"/>
    <property type="molecule type" value="Genomic_DNA"/>
</dbReference>
<name>A0A2T2XEF4_9FIRM</name>
<accession>A0A2T2XEF4</accession>
<evidence type="ECO:0000313" key="2">
    <source>
        <dbReference type="EMBL" id="PSR32858.1"/>
    </source>
</evidence>
<dbReference type="PANTHER" id="PTHR43011">
    <property type="entry name" value="IRON-SULFUR CLUSTER ASSEMBLY 2 HOMOLOG, MITOCHONDRIAL"/>
    <property type="match status" value="1"/>
</dbReference>
<dbReference type="NCBIfam" id="TIGR00049">
    <property type="entry name" value="iron-sulfur cluster assembly accessory protein"/>
    <property type="match status" value="1"/>
</dbReference>
<dbReference type="PANTHER" id="PTHR43011:SF1">
    <property type="entry name" value="IRON-SULFUR CLUSTER ASSEMBLY 2 HOMOLOG, MITOCHONDRIAL"/>
    <property type="match status" value="1"/>
</dbReference>
<dbReference type="GO" id="GO:0005506">
    <property type="term" value="F:iron ion binding"/>
    <property type="evidence" value="ECO:0007669"/>
    <property type="project" value="TreeGrafter"/>
</dbReference>
<dbReference type="GO" id="GO:0016226">
    <property type="term" value="P:iron-sulfur cluster assembly"/>
    <property type="evidence" value="ECO:0007669"/>
    <property type="project" value="InterPro"/>
</dbReference>
<organism evidence="2 3">
    <name type="scientific">Sulfobacillus benefaciens</name>
    <dbReference type="NCBI Taxonomy" id="453960"/>
    <lineage>
        <taxon>Bacteria</taxon>
        <taxon>Bacillati</taxon>
        <taxon>Bacillota</taxon>
        <taxon>Clostridia</taxon>
        <taxon>Eubacteriales</taxon>
        <taxon>Clostridiales Family XVII. Incertae Sedis</taxon>
        <taxon>Sulfobacillus</taxon>
    </lineage>
</organism>
<dbReference type="Gene3D" id="2.60.300.12">
    <property type="entry name" value="HesB-like domain"/>
    <property type="match status" value="1"/>
</dbReference>
<dbReference type="InterPro" id="IPR000361">
    <property type="entry name" value="ATAP_core_dom"/>
</dbReference>
<dbReference type="Pfam" id="PF01521">
    <property type="entry name" value="Fe-S_biosyn"/>
    <property type="match status" value="1"/>
</dbReference>
<dbReference type="GO" id="GO:0051537">
    <property type="term" value="F:2 iron, 2 sulfur cluster binding"/>
    <property type="evidence" value="ECO:0007669"/>
    <property type="project" value="TreeGrafter"/>
</dbReference>
<proteinExistence type="predicted"/>